<keyword evidence="10" id="KW-0333">Golgi apparatus</keyword>
<keyword evidence="7 14" id="KW-0812">Transmembrane</keyword>
<evidence type="ECO:0000256" key="14">
    <source>
        <dbReference type="SAM" id="Phobius"/>
    </source>
</evidence>
<dbReference type="OrthoDB" id="2113294at2759"/>
<keyword evidence="12" id="KW-0325">Glycoprotein</keyword>
<evidence type="ECO:0000256" key="13">
    <source>
        <dbReference type="ARBA" id="ARBA00048243"/>
    </source>
</evidence>
<proteinExistence type="inferred from homology"/>
<keyword evidence="9 14" id="KW-1133">Transmembrane helix</keyword>
<sequence>MPNSPEEEYELLPTTEVYTGVDNDGHIPRFKRRSQKLSFVYRHPKAVLFTSIAFFIGALIFMSYDILYLKAKLAITGSYNAFLHNLWPVGLPNRTDMWENENSKSMQALLSCMSTDTCTQNQTSIVLLSSMHFANSISGHVSGEDIWASSVLDALRDMGYTCIFTNTNEELARTYRQYPDLVKIVILEGSASHECFKSEKCIKKPTHPLGIPAWKMFSFHFWGGAENPLGNAWTLSPENYGLISPGNSKDNIYLGYSIERQCMQIPVTPMHERPRQAYILAKQSRYFYGNDYAWPNMTYDDPPFDVNIVAGIAMNNSEPGQVLPSGIVDYGRLTKEEFYAHLGKSRVLVGIGKPTLSPSPYDALCMGLSFINPIMSWAKDDPENRTRWQSQHDALKFLDPPYVYNVRKGHVEAFWSALGQALDAQIDRYIVPQMTMEALKYRVARLVEGNWKEKAIKLLEERKATGKGEYVIVLFYLWIEMDIIQTT</sequence>
<feature type="domain" description="Glycosyltransferase family 18 catalytic" evidence="15">
    <location>
        <begin position="196"/>
        <end position="448"/>
    </location>
</feature>
<keyword evidence="17" id="KW-1185">Reference proteome</keyword>
<comment type="similarity">
    <text evidence="3">Belongs to the glycosyltransferase 18 family.</text>
</comment>
<keyword evidence="8" id="KW-0735">Signal-anchor</keyword>
<dbReference type="GO" id="GO:0030144">
    <property type="term" value="F:alpha-1,6-mannosylglycoprotein 6-beta-N-acetylglucosaminyltransferase activity"/>
    <property type="evidence" value="ECO:0007669"/>
    <property type="project" value="UniProtKB-EC"/>
</dbReference>
<keyword evidence="6" id="KW-0808">Transferase</keyword>
<dbReference type="Proteomes" id="UP000807469">
    <property type="component" value="Unassembled WGS sequence"/>
</dbReference>
<evidence type="ECO:0000256" key="3">
    <source>
        <dbReference type="ARBA" id="ARBA00007477"/>
    </source>
</evidence>
<evidence type="ECO:0000259" key="15">
    <source>
        <dbReference type="Pfam" id="PF15024"/>
    </source>
</evidence>
<accession>A0A9P5YZ46</accession>
<evidence type="ECO:0000313" key="16">
    <source>
        <dbReference type="EMBL" id="KAF9477866.1"/>
    </source>
</evidence>
<comment type="subcellular location">
    <subcellularLocation>
        <location evidence="1">Golgi apparatus membrane</location>
        <topology evidence="1">Single-pass type II membrane protein</topology>
    </subcellularLocation>
</comment>
<dbReference type="PANTHER" id="PTHR15075">
    <property type="entry name" value="ALPHA-MANNOSIDE BETA-1,6-N-ACETYLGLUCOSAMINYLTRANSFERASE"/>
    <property type="match status" value="1"/>
</dbReference>
<reference evidence="16" key="1">
    <citation type="submission" date="2020-11" db="EMBL/GenBank/DDBJ databases">
        <authorList>
            <consortium name="DOE Joint Genome Institute"/>
            <person name="Ahrendt S."/>
            <person name="Riley R."/>
            <person name="Andreopoulos W."/>
            <person name="Labutti K."/>
            <person name="Pangilinan J."/>
            <person name="Ruiz-Duenas F.J."/>
            <person name="Barrasa J.M."/>
            <person name="Sanchez-Garcia M."/>
            <person name="Camarero S."/>
            <person name="Miyauchi S."/>
            <person name="Serrano A."/>
            <person name="Linde D."/>
            <person name="Babiker R."/>
            <person name="Drula E."/>
            <person name="Ayuso-Fernandez I."/>
            <person name="Pacheco R."/>
            <person name="Padilla G."/>
            <person name="Ferreira P."/>
            <person name="Barriuso J."/>
            <person name="Kellner H."/>
            <person name="Castanera R."/>
            <person name="Alfaro M."/>
            <person name="Ramirez L."/>
            <person name="Pisabarro A.G."/>
            <person name="Kuo A."/>
            <person name="Tritt A."/>
            <person name="Lipzen A."/>
            <person name="He G."/>
            <person name="Yan M."/>
            <person name="Ng V."/>
            <person name="Cullen D."/>
            <person name="Martin F."/>
            <person name="Rosso M.-N."/>
            <person name="Henrissat B."/>
            <person name="Hibbett D."/>
            <person name="Martinez A.T."/>
            <person name="Grigoriev I.V."/>
        </authorList>
    </citation>
    <scope>NUCLEOTIDE SEQUENCE</scope>
    <source>
        <strain evidence="16">CIRM-BRFM 674</strain>
    </source>
</reference>
<dbReference type="InterPro" id="IPR052105">
    <property type="entry name" value="MGAT5_Glycosyltransferase"/>
</dbReference>
<evidence type="ECO:0000256" key="2">
    <source>
        <dbReference type="ARBA" id="ARBA00004922"/>
    </source>
</evidence>
<evidence type="ECO:0000256" key="8">
    <source>
        <dbReference type="ARBA" id="ARBA00022968"/>
    </source>
</evidence>
<evidence type="ECO:0000256" key="12">
    <source>
        <dbReference type="ARBA" id="ARBA00023180"/>
    </source>
</evidence>
<dbReference type="InterPro" id="IPR026116">
    <property type="entry name" value="GT18_cat"/>
</dbReference>
<evidence type="ECO:0000256" key="9">
    <source>
        <dbReference type="ARBA" id="ARBA00022989"/>
    </source>
</evidence>
<evidence type="ECO:0000256" key="5">
    <source>
        <dbReference type="ARBA" id="ARBA00022676"/>
    </source>
</evidence>
<comment type="catalytic activity">
    <reaction evidence="13">
        <text>N(4)-{beta-D-GlcNAc-(1-&gt;2)-[beta-D-GlcNAc-(1-&gt;4)]-alpha-D-Man-(1-&gt;3)-[beta-D-GlcNAc-(1-&gt;2)-alpha-D-Man-(1-&gt;6)]-beta-D-Man-(1-&gt;4)-beta-D-GlcNAc-(1-&gt;4)-beta-D-GlcNAc}-L-asparaginyl-[protein] + UDP-N-acetyl-alpha-D-glucosamine = N(4)-{beta-D-GlcNAc-(1-&gt;2)-[beta-D-GlcNAc-(1-&gt;4)]-alpha-D-Man-(1-&gt;3)-[beta-D-GlcNAc-(1-&gt;2)-[beta-D-GlcNAc-(1-&gt;6)]-alpha-D-Man-(1-&gt;6)]-beta-D-Man-(1-&gt;4)-beta-D-GlcNAc-(1-&gt;4)-beta-D-GlcNAc}-L-asparaginyl-[protein] + UDP + H(+)</text>
        <dbReference type="Rhea" id="RHEA:16921"/>
        <dbReference type="Rhea" id="RHEA-COMP:14374"/>
        <dbReference type="Rhea" id="RHEA-COMP:14377"/>
        <dbReference type="ChEBI" id="CHEBI:15378"/>
        <dbReference type="ChEBI" id="CHEBI:57705"/>
        <dbReference type="ChEBI" id="CHEBI:58223"/>
        <dbReference type="ChEBI" id="CHEBI:139507"/>
        <dbReference type="ChEBI" id="CHEBI:139510"/>
        <dbReference type="EC" id="2.4.1.155"/>
    </reaction>
</comment>
<dbReference type="EC" id="2.4.1.155" evidence="4"/>
<dbReference type="EMBL" id="MU155248">
    <property type="protein sequence ID" value="KAF9477866.1"/>
    <property type="molecule type" value="Genomic_DNA"/>
</dbReference>
<evidence type="ECO:0000256" key="10">
    <source>
        <dbReference type="ARBA" id="ARBA00023034"/>
    </source>
</evidence>
<name>A0A9P5YZ46_9AGAR</name>
<dbReference type="Pfam" id="PF15024">
    <property type="entry name" value="Glyco_transf_18"/>
    <property type="match status" value="1"/>
</dbReference>
<evidence type="ECO:0000313" key="17">
    <source>
        <dbReference type="Proteomes" id="UP000807469"/>
    </source>
</evidence>
<dbReference type="GO" id="GO:0000139">
    <property type="term" value="C:Golgi membrane"/>
    <property type="evidence" value="ECO:0007669"/>
    <property type="project" value="UniProtKB-SubCell"/>
</dbReference>
<dbReference type="GO" id="GO:0006487">
    <property type="term" value="P:protein N-linked glycosylation"/>
    <property type="evidence" value="ECO:0007669"/>
    <property type="project" value="TreeGrafter"/>
</dbReference>
<gene>
    <name evidence="16" type="ORF">BDN70DRAFT_922288</name>
</gene>
<protein>
    <recommendedName>
        <fullName evidence="4">alpha-1,6-mannosyl-glycoprotein 6-beta-N-acetylglucosaminyltransferase</fullName>
        <ecNumber evidence="4">2.4.1.155</ecNumber>
    </recommendedName>
</protein>
<comment type="pathway">
    <text evidence="2">Protein modification; protein glycosylation.</text>
</comment>
<keyword evidence="11 14" id="KW-0472">Membrane</keyword>
<evidence type="ECO:0000256" key="1">
    <source>
        <dbReference type="ARBA" id="ARBA00004323"/>
    </source>
</evidence>
<dbReference type="AlphaFoldDB" id="A0A9P5YZ46"/>
<keyword evidence="5" id="KW-0328">Glycosyltransferase</keyword>
<organism evidence="16 17">
    <name type="scientific">Pholiota conissans</name>
    <dbReference type="NCBI Taxonomy" id="109636"/>
    <lineage>
        <taxon>Eukaryota</taxon>
        <taxon>Fungi</taxon>
        <taxon>Dikarya</taxon>
        <taxon>Basidiomycota</taxon>
        <taxon>Agaricomycotina</taxon>
        <taxon>Agaricomycetes</taxon>
        <taxon>Agaricomycetidae</taxon>
        <taxon>Agaricales</taxon>
        <taxon>Agaricineae</taxon>
        <taxon>Strophariaceae</taxon>
        <taxon>Pholiota</taxon>
    </lineage>
</organism>
<evidence type="ECO:0000256" key="11">
    <source>
        <dbReference type="ARBA" id="ARBA00023136"/>
    </source>
</evidence>
<comment type="caution">
    <text evidence="16">The sequence shown here is derived from an EMBL/GenBank/DDBJ whole genome shotgun (WGS) entry which is preliminary data.</text>
</comment>
<evidence type="ECO:0000256" key="7">
    <source>
        <dbReference type="ARBA" id="ARBA00022692"/>
    </source>
</evidence>
<evidence type="ECO:0000256" key="4">
    <source>
        <dbReference type="ARBA" id="ARBA00012671"/>
    </source>
</evidence>
<evidence type="ECO:0000256" key="6">
    <source>
        <dbReference type="ARBA" id="ARBA00022679"/>
    </source>
</evidence>
<dbReference type="PANTHER" id="PTHR15075:SF2">
    <property type="entry name" value="ALPHA-1,6-MANNOSYLGLYCOPROTEIN 6-BETA-N-ACETYLGLUCOSAMINYLTRANSFERASE"/>
    <property type="match status" value="1"/>
</dbReference>
<feature type="transmembrane region" description="Helical" evidence="14">
    <location>
        <begin position="46"/>
        <end position="69"/>
    </location>
</feature>